<dbReference type="STRING" id="342108.amb1059"/>
<feature type="domain" description="4Fe-4S ferredoxin-type" evidence="7">
    <location>
        <begin position="48"/>
        <end position="88"/>
    </location>
</feature>
<dbReference type="AlphaFoldDB" id="Q2W8G2"/>
<dbReference type="GO" id="GO:0051539">
    <property type="term" value="F:4 iron, 4 sulfur cluster binding"/>
    <property type="evidence" value="ECO:0007669"/>
    <property type="project" value="UniProtKB-KW"/>
</dbReference>
<feature type="domain" description="4Fe-4S ferredoxin-type" evidence="7">
    <location>
        <begin position="132"/>
        <end position="171"/>
    </location>
</feature>
<protein>
    <submittedName>
        <fullName evidence="8">Polyferredoxin</fullName>
    </submittedName>
</protein>
<organism evidence="8 9">
    <name type="scientific">Paramagnetospirillum magneticum (strain ATCC 700264 / AMB-1)</name>
    <name type="common">Magnetospirillum magneticum</name>
    <dbReference type="NCBI Taxonomy" id="342108"/>
    <lineage>
        <taxon>Bacteria</taxon>
        <taxon>Pseudomonadati</taxon>
        <taxon>Pseudomonadota</taxon>
        <taxon>Alphaproteobacteria</taxon>
        <taxon>Rhodospirillales</taxon>
        <taxon>Magnetospirillaceae</taxon>
        <taxon>Paramagnetospirillum</taxon>
    </lineage>
</organism>
<keyword evidence="6" id="KW-0411">Iron-sulfur</keyword>
<evidence type="ECO:0000256" key="6">
    <source>
        <dbReference type="ARBA" id="ARBA00023014"/>
    </source>
</evidence>
<evidence type="ECO:0000259" key="7">
    <source>
        <dbReference type="Pfam" id="PF12801"/>
    </source>
</evidence>
<dbReference type="HOGENOM" id="CLU_598345_0_0_5"/>
<dbReference type="GO" id="GO:0005886">
    <property type="term" value="C:plasma membrane"/>
    <property type="evidence" value="ECO:0007669"/>
    <property type="project" value="TreeGrafter"/>
</dbReference>
<dbReference type="InterPro" id="IPR017896">
    <property type="entry name" value="4Fe4S_Fe-S-bd"/>
</dbReference>
<evidence type="ECO:0000256" key="2">
    <source>
        <dbReference type="ARBA" id="ARBA00022485"/>
    </source>
</evidence>
<keyword evidence="1" id="KW-0813">Transport</keyword>
<sequence length="370" mass="39985">MKAVGDFLHRRQDLIRMVQWAMAAVYFVLLLGPVVIPASGLGRVAEVVFWGIWWPAVILSVMVFGQFWCGVLCPDGTVTECASRHGKGAKPPEALRWGWWPLLAFAAVTLFGDAADAHRSAWGTLAAVGGMSLLALATGLWFGRGRRVWCRYLCPAGSVFSLLARASVLHFKVDRARWDAAPRPAPKPVDCPLLLDVRRLTSNEKCNMCGRCSGHRGAVELAWRPLGSEIATLRDDEARPWDAVGICFVLVGLSFAGFHWTGDIVAIPAVALGLGGAVAAWLLLAAGRRGWMRLAYALIPLAGFGLFLGAVEHSLALVERLDLLPWLRSVFVALGLAWSGMLGWVLAPGVRARIVFTGLSAGLAALYLLI</sequence>
<gene>
    <name evidence="8" type="ordered locus">amb1059</name>
</gene>
<evidence type="ECO:0000256" key="5">
    <source>
        <dbReference type="ARBA" id="ARBA00023004"/>
    </source>
</evidence>
<dbReference type="Proteomes" id="UP000007058">
    <property type="component" value="Chromosome"/>
</dbReference>
<accession>Q2W8G2</accession>
<dbReference type="PANTHER" id="PTHR30176">
    <property type="entry name" value="FERREDOXIN-TYPE PROTEIN NAPH"/>
    <property type="match status" value="1"/>
</dbReference>
<dbReference type="KEGG" id="mag:amb1059"/>
<dbReference type="Pfam" id="PF12801">
    <property type="entry name" value="Fer4_5"/>
    <property type="match status" value="2"/>
</dbReference>
<evidence type="ECO:0000313" key="8">
    <source>
        <dbReference type="EMBL" id="BAE49863.1"/>
    </source>
</evidence>
<dbReference type="RefSeq" id="WP_011383472.1">
    <property type="nucleotide sequence ID" value="NC_007626.1"/>
</dbReference>
<evidence type="ECO:0000313" key="9">
    <source>
        <dbReference type="Proteomes" id="UP000007058"/>
    </source>
</evidence>
<keyword evidence="2" id="KW-0004">4Fe-4S</keyword>
<evidence type="ECO:0000256" key="1">
    <source>
        <dbReference type="ARBA" id="ARBA00022448"/>
    </source>
</evidence>
<dbReference type="EMBL" id="AP007255">
    <property type="protein sequence ID" value="BAE49863.1"/>
    <property type="molecule type" value="Genomic_DNA"/>
</dbReference>
<dbReference type="OrthoDB" id="9806398at2"/>
<name>Q2W8G2_PARM1</name>
<keyword evidence="3" id="KW-0479">Metal-binding</keyword>
<dbReference type="PANTHER" id="PTHR30176:SF3">
    <property type="entry name" value="FERREDOXIN-TYPE PROTEIN NAPH"/>
    <property type="match status" value="1"/>
</dbReference>
<evidence type="ECO:0000256" key="4">
    <source>
        <dbReference type="ARBA" id="ARBA00022982"/>
    </source>
</evidence>
<keyword evidence="5" id="KW-0408">Iron</keyword>
<keyword evidence="4" id="KW-0249">Electron transport</keyword>
<keyword evidence="9" id="KW-1185">Reference proteome</keyword>
<proteinExistence type="predicted"/>
<evidence type="ECO:0000256" key="3">
    <source>
        <dbReference type="ARBA" id="ARBA00022723"/>
    </source>
</evidence>
<reference evidence="8 9" key="1">
    <citation type="journal article" date="2005" name="DNA Res.">
        <title>Complete genome sequence of the facultative anaerobic magnetotactic bacterium Magnetospirillum sp. strain AMB-1.</title>
        <authorList>
            <person name="Matsunaga T."/>
            <person name="Okamura Y."/>
            <person name="Fukuda Y."/>
            <person name="Wahyudi A.T."/>
            <person name="Murase Y."/>
            <person name="Takeyama H."/>
        </authorList>
    </citation>
    <scope>NUCLEOTIDE SEQUENCE [LARGE SCALE GENOMIC DNA]</scope>
    <source>
        <strain evidence="9">ATCC 700264 / AMB-1</strain>
    </source>
</reference>
<dbReference type="InterPro" id="IPR051684">
    <property type="entry name" value="Electron_Trans/Redox"/>
</dbReference>
<dbReference type="GO" id="GO:0046872">
    <property type="term" value="F:metal ion binding"/>
    <property type="evidence" value="ECO:0007669"/>
    <property type="project" value="UniProtKB-KW"/>
</dbReference>